<dbReference type="GeneID" id="80884636"/>
<accession>A0AAD7QNF9</accession>
<evidence type="ECO:0000313" key="2">
    <source>
        <dbReference type="Proteomes" id="UP001217417"/>
    </source>
</evidence>
<comment type="caution">
    <text evidence="1">The sequence shown here is derived from an EMBL/GenBank/DDBJ whole genome shotgun (WGS) entry which is preliminary data.</text>
</comment>
<dbReference type="Proteomes" id="UP001217417">
    <property type="component" value="Unassembled WGS sequence"/>
</dbReference>
<dbReference type="AlphaFoldDB" id="A0AAD7QNF9"/>
<sequence>MPQPHMGTGAAGFIDQLVAKELLSDPKYKVTLTDVIEPPVPAGALYSENATVITTDLLRSVSSVVDKSLDAVYIFHGIMSSGSEENFDLVGCVIPVQDRSLVS</sequence>
<protein>
    <submittedName>
        <fullName evidence="1">Uncharacterized protein</fullName>
    </submittedName>
</protein>
<gene>
    <name evidence="1" type="ORF">POJ06DRAFT_270887</name>
</gene>
<dbReference type="Gene3D" id="3.40.50.720">
    <property type="entry name" value="NAD(P)-binding Rossmann-like Domain"/>
    <property type="match status" value="1"/>
</dbReference>
<dbReference type="EMBL" id="JARPMG010000010">
    <property type="protein sequence ID" value="KAJ8098076.1"/>
    <property type="molecule type" value="Genomic_DNA"/>
</dbReference>
<name>A0AAD7QNF9_9ASCO</name>
<reference evidence="1" key="1">
    <citation type="submission" date="2023-03" db="EMBL/GenBank/DDBJ databases">
        <title>Near-Complete genome sequence of Lipomyces tetrasporous NRRL Y-64009, an oleaginous yeast capable of growing on lignocellulosic hydrolysates.</title>
        <authorList>
            <consortium name="Lawrence Berkeley National Laboratory"/>
            <person name="Jagtap S.S."/>
            <person name="Liu J.-J."/>
            <person name="Walukiewicz H.E."/>
            <person name="Pangilinan J."/>
            <person name="Lipzen A."/>
            <person name="Ahrendt S."/>
            <person name="Koriabine M."/>
            <person name="Cobaugh K."/>
            <person name="Salamov A."/>
            <person name="Yoshinaga Y."/>
            <person name="Ng V."/>
            <person name="Daum C."/>
            <person name="Grigoriev I.V."/>
            <person name="Slininger P.J."/>
            <person name="Dien B.S."/>
            <person name="Jin Y.-S."/>
            <person name="Rao C.V."/>
        </authorList>
    </citation>
    <scope>NUCLEOTIDE SEQUENCE</scope>
    <source>
        <strain evidence="1">NRRL Y-64009</strain>
    </source>
</reference>
<dbReference type="SUPFAM" id="SSF51735">
    <property type="entry name" value="NAD(P)-binding Rossmann-fold domains"/>
    <property type="match status" value="1"/>
</dbReference>
<dbReference type="RefSeq" id="XP_056041526.1">
    <property type="nucleotide sequence ID" value="XM_056189470.1"/>
</dbReference>
<dbReference type="InterPro" id="IPR036291">
    <property type="entry name" value="NAD(P)-bd_dom_sf"/>
</dbReference>
<proteinExistence type="predicted"/>
<organism evidence="1 2">
    <name type="scientific">Lipomyces tetrasporus</name>
    <dbReference type="NCBI Taxonomy" id="54092"/>
    <lineage>
        <taxon>Eukaryota</taxon>
        <taxon>Fungi</taxon>
        <taxon>Dikarya</taxon>
        <taxon>Ascomycota</taxon>
        <taxon>Saccharomycotina</taxon>
        <taxon>Lipomycetes</taxon>
        <taxon>Lipomycetales</taxon>
        <taxon>Lipomycetaceae</taxon>
        <taxon>Lipomyces</taxon>
    </lineage>
</organism>
<evidence type="ECO:0000313" key="1">
    <source>
        <dbReference type="EMBL" id="KAJ8098076.1"/>
    </source>
</evidence>
<keyword evidence="2" id="KW-1185">Reference proteome</keyword>